<name>A0A3E4JUR5_PHOVU</name>
<evidence type="ECO:0000313" key="2">
    <source>
        <dbReference type="EMBL" id="RGJ91225.1"/>
    </source>
</evidence>
<feature type="transmembrane region" description="Helical" evidence="1">
    <location>
        <begin position="35"/>
        <end position="56"/>
    </location>
</feature>
<feature type="transmembrane region" description="Helical" evidence="1">
    <location>
        <begin position="6"/>
        <end position="23"/>
    </location>
</feature>
<keyword evidence="1" id="KW-1133">Transmembrane helix</keyword>
<dbReference type="AlphaFoldDB" id="A0A3E4JUR5"/>
<evidence type="ECO:0000256" key="1">
    <source>
        <dbReference type="SAM" id="Phobius"/>
    </source>
</evidence>
<protein>
    <submittedName>
        <fullName evidence="2">Uncharacterized protein</fullName>
    </submittedName>
</protein>
<gene>
    <name evidence="2" type="ORF">DXD46_03505</name>
</gene>
<reference evidence="2 3" key="1">
    <citation type="submission" date="2018-08" db="EMBL/GenBank/DDBJ databases">
        <title>A genome reference for cultivated species of the human gut microbiota.</title>
        <authorList>
            <person name="Zou Y."/>
            <person name="Xue W."/>
            <person name="Luo G."/>
        </authorList>
    </citation>
    <scope>NUCLEOTIDE SEQUENCE [LARGE SCALE GENOMIC DNA]</scope>
    <source>
        <strain evidence="2 3">TM05-16</strain>
    </source>
</reference>
<dbReference type="EMBL" id="QSPP01000005">
    <property type="protein sequence ID" value="RGJ91225.1"/>
    <property type="molecule type" value="Genomic_DNA"/>
</dbReference>
<organism evidence="2 3">
    <name type="scientific">Phocaeicola vulgatus</name>
    <name type="common">Bacteroides vulgatus</name>
    <dbReference type="NCBI Taxonomy" id="821"/>
    <lineage>
        <taxon>Bacteria</taxon>
        <taxon>Pseudomonadati</taxon>
        <taxon>Bacteroidota</taxon>
        <taxon>Bacteroidia</taxon>
        <taxon>Bacteroidales</taxon>
        <taxon>Bacteroidaceae</taxon>
        <taxon>Phocaeicola</taxon>
    </lineage>
</organism>
<dbReference type="RefSeq" id="WP_117699553.1">
    <property type="nucleotide sequence ID" value="NZ_QSPP01000005.1"/>
</dbReference>
<sequence>MSGTEFLFILAFGIVIISGLVAVKLKYDNRKKWWLPLAIGGGIAVIIIAFIIWVIIDFMSTPLCV</sequence>
<proteinExistence type="predicted"/>
<evidence type="ECO:0000313" key="3">
    <source>
        <dbReference type="Proteomes" id="UP000260640"/>
    </source>
</evidence>
<keyword evidence="1" id="KW-0812">Transmembrane</keyword>
<keyword evidence="1" id="KW-0472">Membrane</keyword>
<accession>A0A3E4JUR5</accession>
<dbReference type="Proteomes" id="UP000260640">
    <property type="component" value="Unassembled WGS sequence"/>
</dbReference>
<comment type="caution">
    <text evidence="2">The sequence shown here is derived from an EMBL/GenBank/DDBJ whole genome shotgun (WGS) entry which is preliminary data.</text>
</comment>